<dbReference type="SUPFAM" id="SSF54106">
    <property type="entry name" value="LysM domain"/>
    <property type="match status" value="1"/>
</dbReference>
<keyword evidence="5" id="KW-1185">Reference proteome</keyword>
<sequence>MELKLTQSSLPTTIFNSTSNFPEHFTLLAKVKRWKLHIQRISWKGQEMSKEVFVHVVKEDETLNSISKLYEAPILEIAAANKGIVDVDLVFGGQLLNIPSAIAGNAQVCLFNATKLHEDRQPKTTPISGFRNRQWNQIFTVPSSHRLSLAKTTGSFLVLVPLVAFCIRCIIGAFQNRVTRKLRRQPANKSSKSMRWRTLNDLRDPDAPDAELGPDYDPLLEEQEELHFEDVSQSHYTKLKDDYQKFLSECGMSQWGYWRGGSPQ</sequence>
<dbReference type="Proteomes" id="UP000231279">
    <property type="component" value="Unassembled WGS sequence"/>
</dbReference>
<evidence type="ECO:0000313" key="4">
    <source>
        <dbReference type="EMBL" id="PIN11423.1"/>
    </source>
</evidence>
<feature type="domain" description="LysM" evidence="3">
    <location>
        <begin position="53"/>
        <end position="98"/>
    </location>
</feature>
<evidence type="ECO:0000313" key="5">
    <source>
        <dbReference type="Proteomes" id="UP000231279"/>
    </source>
</evidence>
<proteinExistence type="predicted"/>
<dbReference type="Gene3D" id="3.10.350.10">
    <property type="entry name" value="LysM domain"/>
    <property type="match status" value="1"/>
</dbReference>
<feature type="transmembrane region" description="Helical" evidence="2">
    <location>
        <begin position="154"/>
        <end position="174"/>
    </location>
</feature>
<dbReference type="InterPro" id="IPR018392">
    <property type="entry name" value="LysM"/>
</dbReference>
<keyword evidence="2" id="KW-0472">Membrane</keyword>
<evidence type="ECO:0000256" key="1">
    <source>
        <dbReference type="SAM" id="MobiDB-lite"/>
    </source>
</evidence>
<dbReference type="Pfam" id="PF01476">
    <property type="entry name" value="LysM"/>
    <property type="match status" value="1"/>
</dbReference>
<protein>
    <recommendedName>
        <fullName evidence="3">LysM domain-containing protein</fullName>
    </recommendedName>
</protein>
<gene>
    <name evidence="4" type="ORF">CDL12_15962</name>
</gene>
<evidence type="ECO:0000259" key="3">
    <source>
        <dbReference type="PROSITE" id="PS51782"/>
    </source>
</evidence>
<dbReference type="PROSITE" id="PS51782">
    <property type="entry name" value="LYSM"/>
    <property type="match status" value="1"/>
</dbReference>
<name>A0A2G9H1P1_9LAMI</name>
<reference evidence="5" key="1">
    <citation type="journal article" date="2018" name="Gigascience">
        <title>Genome assembly of the Pink Ipe (Handroanthus impetiginosus, Bignoniaceae), a highly valued, ecologically keystone Neotropical timber forest tree.</title>
        <authorList>
            <person name="Silva-Junior O.B."/>
            <person name="Grattapaglia D."/>
            <person name="Novaes E."/>
            <person name="Collevatti R.G."/>
        </authorList>
    </citation>
    <scope>NUCLEOTIDE SEQUENCE [LARGE SCALE GENOMIC DNA]</scope>
    <source>
        <strain evidence="5">cv. UFG-1</strain>
    </source>
</reference>
<dbReference type="InterPro" id="IPR036779">
    <property type="entry name" value="LysM_dom_sf"/>
</dbReference>
<dbReference type="EMBL" id="NKXS01002937">
    <property type="protein sequence ID" value="PIN11423.1"/>
    <property type="molecule type" value="Genomic_DNA"/>
</dbReference>
<dbReference type="AlphaFoldDB" id="A0A2G9H1P1"/>
<feature type="region of interest" description="Disordered" evidence="1">
    <location>
        <begin position="185"/>
        <end position="213"/>
    </location>
</feature>
<keyword evidence="2" id="KW-1133">Transmembrane helix</keyword>
<dbReference type="SMART" id="SM00257">
    <property type="entry name" value="LysM"/>
    <property type="match status" value="1"/>
</dbReference>
<comment type="caution">
    <text evidence="4">The sequence shown here is derived from an EMBL/GenBank/DDBJ whole genome shotgun (WGS) entry which is preliminary data.</text>
</comment>
<keyword evidence="2" id="KW-0812">Transmembrane</keyword>
<dbReference type="OrthoDB" id="2107166at2759"/>
<dbReference type="CDD" id="cd00118">
    <property type="entry name" value="LysM"/>
    <property type="match status" value="1"/>
</dbReference>
<accession>A0A2G9H1P1</accession>
<organism evidence="4 5">
    <name type="scientific">Handroanthus impetiginosus</name>
    <dbReference type="NCBI Taxonomy" id="429701"/>
    <lineage>
        <taxon>Eukaryota</taxon>
        <taxon>Viridiplantae</taxon>
        <taxon>Streptophyta</taxon>
        <taxon>Embryophyta</taxon>
        <taxon>Tracheophyta</taxon>
        <taxon>Spermatophyta</taxon>
        <taxon>Magnoliopsida</taxon>
        <taxon>eudicotyledons</taxon>
        <taxon>Gunneridae</taxon>
        <taxon>Pentapetalae</taxon>
        <taxon>asterids</taxon>
        <taxon>lamiids</taxon>
        <taxon>Lamiales</taxon>
        <taxon>Bignoniaceae</taxon>
        <taxon>Crescentiina</taxon>
        <taxon>Tabebuia alliance</taxon>
        <taxon>Handroanthus</taxon>
    </lineage>
</organism>
<evidence type="ECO:0000256" key="2">
    <source>
        <dbReference type="SAM" id="Phobius"/>
    </source>
</evidence>